<feature type="transmembrane region" description="Helical" evidence="4">
    <location>
        <begin position="326"/>
        <end position="345"/>
    </location>
</feature>
<dbReference type="PANTHER" id="PTHR22550:SF5">
    <property type="entry name" value="LEUCINE ZIPPER PROTEIN 4"/>
    <property type="match status" value="1"/>
</dbReference>
<keyword evidence="2 4" id="KW-0472">Membrane</keyword>
<dbReference type="EMBL" id="JBHMAG010000002">
    <property type="protein sequence ID" value="MFB9750180.1"/>
    <property type="molecule type" value="Genomic_DNA"/>
</dbReference>
<evidence type="ECO:0000256" key="3">
    <source>
        <dbReference type="SAM" id="MobiDB-lite"/>
    </source>
</evidence>
<evidence type="ECO:0000313" key="6">
    <source>
        <dbReference type="Proteomes" id="UP001589619"/>
    </source>
</evidence>
<gene>
    <name evidence="5" type="ORF">ACFFNY_01220</name>
</gene>
<keyword evidence="6" id="KW-1185">Reference proteome</keyword>
<organism evidence="5 6">
    <name type="scientific">Paenibacillus hodogayensis</name>
    <dbReference type="NCBI Taxonomy" id="279208"/>
    <lineage>
        <taxon>Bacteria</taxon>
        <taxon>Bacillati</taxon>
        <taxon>Bacillota</taxon>
        <taxon>Bacilli</taxon>
        <taxon>Bacillales</taxon>
        <taxon>Paenibacillaceae</taxon>
        <taxon>Paenibacillus</taxon>
    </lineage>
</organism>
<dbReference type="RefSeq" id="WP_344916798.1">
    <property type="nucleotide sequence ID" value="NZ_BAAAYO010000021.1"/>
</dbReference>
<name>A0ABV5VPH1_9BACL</name>
<evidence type="ECO:0000256" key="1">
    <source>
        <dbReference type="ARBA" id="ARBA00005278"/>
    </source>
</evidence>
<feature type="region of interest" description="Disordered" evidence="3">
    <location>
        <begin position="1"/>
        <end position="26"/>
    </location>
</feature>
<proteinExistence type="inferred from homology"/>
<dbReference type="InterPro" id="IPR050768">
    <property type="entry name" value="UPF0353/GerABKA_families"/>
</dbReference>
<protein>
    <submittedName>
        <fullName evidence="5">Spore germination protein</fullName>
    </submittedName>
</protein>
<evidence type="ECO:0000313" key="5">
    <source>
        <dbReference type="EMBL" id="MFB9750180.1"/>
    </source>
</evidence>
<sequence length="511" mass="57164">MLKSLFNNSNNHNKCRPPYTDEQDTSDTSLSAILRGDFEADCSYFRDLFDRSKDIVFNELLICGKYRGMIIFVDGFVDISLINMFVIEPLLNKEQQFEQELNENAEHHDILAVLQKSIVSTCTTKLEKAMDPIAAAVAAGETVLLLEGASQALIISMKVRESRAVEEAPSEPTVRGPREGFTEKLCTNTSMLRNRLKTTKLKMESQTIGDISNTEIVLTYLEGVVKTELLDEVRTRLRRIKIDGVLESGYIEELIEDNNHSPFPQMLNTERPDRVAAALLEGKVGILIDNTPFALVLPVTFLGLLQSPEDYYQRYMISTVTRWLRYWLAFAALVFPSFYVAVITFHQEMVPANLLLSIASSREAVPFPAIIELLLMEITFEGLREAGIRMPRPVGQAVSIVGALVIGQAAVQAGIVSAILVIIVSFTGIASFIFPSYGLGISARLLRFPLMFLAGTLGLYGVFLGLLVICIHMLRLRSFGIPYLSPVSPLSWNNLKDTIVRVSWRSMIRRR</sequence>
<accession>A0ABV5VPH1</accession>
<feature type="transmembrane region" description="Helical" evidence="4">
    <location>
        <begin position="450"/>
        <end position="474"/>
    </location>
</feature>
<dbReference type="PIRSF" id="PIRSF005690">
    <property type="entry name" value="GerBA"/>
    <property type="match status" value="1"/>
</dbReference>
<comment type="similarity">
    <text evidence="1">Belongs to the GerABKA family.</text>
</comment>
<dbReference type="InterPro" id="IPR004995">
    <property type="entry name" value="Spore_Ger"/>
</dbReference>
<dbReference type="Pfam" id="PF03323">
    <property type="entry name" value="GerA"/>
    <property type="match status" value="1"/>
</dbReference>
<reference evidence="5 6" key="1">
    <citation type="submission" date="2024-09" db="EMBL/GenBank/DDBJ databases">
        <authorList>
            <person name="Sun Q."/>
            <person name="Mori K."/>
        </authorList>
    </citation>
    <scope>NUCLEOTIDE SEQUENCE [LARGE SCALE GENOMIC DNA]</scope>
    <source>
        <strain evidence="5 6">JCM 12520</strain>
    </source>
</reference>
<evidence type="ECO:0000256" key="2">
    <source>
        <dbReference type="ARBA" id="ARBA00023136"/>
    </source>
</evidence>
<dbReference type="PANTHER" id="PTHR22550">
    <property type="entry name" value="SPORE GERMINATION PROTEIN"/>
    <property type="match status" value="1"/>
</dbReference>
<feature type="compositionally biased region" description="Polar residues" evidence="3">
    <location>
        <begin position="1"/>
        <end position="12"/>
    </location>
</feature>
<evidence type="ECO:0000256" key="4">
    <source>
        <dbReference type="SAM" id="Phobius"/>
    </source>
</evidence>
<feature type="transmembrane region" description="Helical" evidence="4">
    <location>
        <begin position="417"/>
        <end position="438"/>
    </location>
</feature>
<comment type="caution">
    <text evidence="5">The sequence shown here is derived from an EMBL/GenBank/DDBJ whole genome shotgun (WGS) entry which is preliminary data.</text>
</comment>
<keyword evidence="4" id="KW-1133">Transmembrane helix</keyword>
<dbReference type="Proteomes" id="UP001589619">
    <property type="component" value="Unassembled WGS sequence"/>
</dbReference>
<keyword evidence="4" id="KW-0812">Transmembrane</keyword>